<dbReference type="Proteomes" id="UP000448575">
    <property type="component" value="Unassembled WGS sequence"/>
</dbReference>
<evidence type="ECO:0000313" key="1">
    <source>
        <dbReference type="EMBL" id="MYN04041.1"/>
    </source>
</evidence>
<keyword evidence="2" id="KW-1185">Reference proteome</keyword>
<accession>A0A6N9HK50</accession>
<name>A0A6N9HK50_9BURK</name>
<dbReference type="AlphaFoldDB" id="A0A6N9HK50"/>
<gene>
    <name evidence="1" type="ORF">GTP41_18270</name>
</gene>
<organism evidence="1 2">
    <name type="scientific">Pseudoduganella guangdongensis</name>
    <dbReference type="NCBI Taxonomy" id="2692179"/>
    <lineage>
        <taxon>Bacteria</taxon>
        <taxon>Pseudomonadati</taxon>
        <taxon>Pseudomonadota</taxon>
        <taxon>Betaproteobacteria</taxon>
        <taxon>Burkholderiales</taxon>
        <taxon>Oxalobacteraceae</taxon>
        <taxon>Telluria group</taxon>
        <taxon>Pseudoduganella</taxon>
    </lineage>
</organism>
<evidence type="ECO:0008006" key="3">
    <source>
        <dbReference type="Google" id="ProtNLM"/>
    </source>
</evidence>
<dbReference type="Gene3D" id="3.40.50.300">
    <property type="entry name" value="P-loop containing nucleotide triphosphate hydrolases"/>
    <property type="match status" value="1"/>
</dbReference>
<evidence type="ECO:0000313" key="2">
    <source>
        <dbReference type="Proteomes" id="UP000448575"/>
    </source>
</evidence>
<dbReference type="RefSeq" id="WP_161027008.1">
    <property type="nucleotide sequence ID" value="NZ_WWCJ01000013.1"/>
</dbReference>
<dbReference type="SUPFAM" id="SSF52540">
    <property type="entry name" value="P-loop containing nucleoside triphosphate hydrolases"/>
    <property type="match status" value="1"/>
</dbReference>
<protein>
    <recommendedName>
        <fullName evidence="3">Sulfotransferase</fullName>
    </recommendedName>
</protein>
<comment type="caution">
    <text evidence="1">The sequence shown here is derived from an EMBL/GenBank/DDBJ whole genome shotgun (WGS) entry which is preliminary data.</text>
</comment>
<dbReference type="InterPro" id="IPR027417">
    <property type="entry name" value="P-loop_NTPase"/>
</dbReference>
<proteinExistence type="predicted"/>
<reference evidence="1 2" key="1">
    <citation type="submission" date="2019-12" db="EMBL/GenBank/DDBJ databases">
        <title>Novel species isolated from a subtropical stream in China.</title>
        <authorList>
            <person name="Lu H."/>
        </authorList>
    </citation>
    <scope>NUCLEOTIDE SEQUENCE [LARGE SCALE GENOMIC DNA]</scope>
    <source>
        <strain evidence="1 2">DS3</strain>
    </source>
</reference>
<dbReference type="EMBL" id="WWCJ01000013">
    <property type="protein sequence ID" value="MYN04041.1"/>
    <property type="molecule type" value="Genomic_DNA"/>
</dbReference>
<sequence length="414" mass="46330">MDALTETIRKLRAVPHAPWRAKVRRVVVILTSSRSGSTLFKASLAQHPCIASLDGEVEPFLALSGNGFGHDPTCQSDVITCLRNADTLADDIFDGLTVHTGRLAPLAELKSRWRKRMLLQFPALFAAAASYAQLQRGLDEALLLSEATDGPGEQELQRAALSAVFWREAWRLDYYDGGHGPGERRPFAEAVKIEEPPFVLPAMHARQFTESDAASKVLLFKTPSDAYRVGLYEQLFPRAQVRYLHLTRNFAACVNGMMDGWLSPTGFHAHDMQRHGVTLAMDGYSEQCADGHRWWKFDLPPNWRSYTSAPLKEVCLNQWLSCHRHILDGGLTALRVHFESYLADPVGVLERVCAWLDLPPLPQPPTLRVTMATKAPAPGRWRNRSSQLLPLAQRAEVTDMMRTLGYGLAPEQWP</sequence>